<dbReference type="EMBL" id="JBGMEK010000194">
    <property type="protein sequence ID" value="MFA0814008.1"/>
    <property type="molecule type" value="Genomic_DNA"/>
</dbReference>
<dbReference type="Proteomes" id="UP001569428">
    <property type="component" value="Unassembled WGS sequence"/>
</dbReference>
<gene>
    <name evidence="1" type="ORF">ACCI49_24375</name>
</gene>
<comment type="caution">
    <text evidence="1">The sequence shown here is derived from an EMBL/GenBank/DDBJ whole genome shotgun (WGS) entry which is preliminary data.</text>
</comment>
<sequence>MVFFPVNLSGSGQPKVAGREQVGRSVRASYNQAKQARPAPVGLGWTAYAARFARKRSGYPCWQRYASGGLIVAQIV</sequence>
<keyword evidence="2" id="KW-1185">Reference proteome</keyword>
<reference evidence="1 2" key="1">
    <citation type="submission" date="2024-08" db="EMBL/GenBank/DDBJ databases">
        <authorList>
            <person name="Ishaq N."/>
        </authorList>
    </citation>
    <scope>NUCLEOTIDE SEQUENCE [LARGE SCALE GENOMIC DNA]</scope>
    <source>
        <strain evidence="1 2">DSM 18651</strain>
    </source>
</reference>
<name>A0ABV4P8L9_9GAMM</name>
<evidence type="ECO:0000313" key="2">
    <source>
        <dbReference type="Proteomes" id="UP001569428"/>
    </source>
</evidence>
<accession>A0ABV4P8L9</accession>
<evidence type="ECO:0000313" key="1">
    <source>
        <dbReference type="EMBL" id="MFA0814008.1"/>
    </source>
</evidence>
<proteinExistence type="predicted"/>
<dbReference type="RefSeq" id="WP_371841851.1">
    <property type="nucleotide sequence ID" value="NZ_JBGMEK010000194.1"/>
</dbReference>
<protein>
    <submittedName>
        <fullName evidence="1">Uncharacterized protein</fullName>
    </submittedName>
</protein>
<organism evidence="1 2">
    <name type="scientific">Microbulbifer epialgicus</name>
    <dbReference type="NCBI Taxonomy" id="393907"/>
    <lineage>
        <taxon>Bacteria</taxon>
        <taxon>Pseudomonadati</taxon>
        <taxon>Pseudomonadota</taxon>
        <taxon>Gammaproteobacteria</taxon>
        <taxon>Cellvibrionales</taxon>
        <taxon>Microbulbiferaceae</taxon>
        <taxon>Microbulbifer</taxon>
    </lineage>
</organism>